<sequence>MVFQLHGGEIMSNQSMSFKGLRLLIVDDDPDTRTLLTFLFEIDGAEIITAASAGDALEIMSFFKPDILISDIYLPDESGCSLLTKIRNIEARRGRKIPAIALTASAFDEDRNRALLAGYDIYRCKPIDLDELASTVVNLARLEQYA</sequence>
<dbReference type="InterPro" id="IPR011006">
    <property type="entry name" value="CheY-like_superfamily"/>
</dbReference>
<dbReference type="SUPFAM" id="SSF52172">
    <property type="entry name" value="CheY-like"/>
    <property type="match status" value="1"/>
</dbReference>
<keyword evidence="5" id="KW-1185">Reference proteome</keyword>
<dbReference type="PANTHER" id="PTHR44591:SF3">
    <property type="entry name" value="RESPONSE REGULATORY DOMAIN-CONTAINING PROTEIN"/>
    <property type="match status" value="1"/>
</dbReference>
<gene>
    <name evidence="4" type="ORF">NIES4072_01360</name>
</gene>
<proteinExistence type="predicted"/>
<dbReference type="InterPro" id="IPR050595">
    <property type="entry name" value="Bact_response_regulator"/>
</dbReference>
<dbReference type="GO" id="GO:0000160">
    <property type="term" value="P:phosphorelay signal transduction system"/>
    <property type="evidence" value="ECO:0007669"/>
    <property type="project" value="InterPro"/>
</dbReference>
<dbReference type="SMART" id="SM00448">
    <property type="entry name" value="REC"/>
    <property type="match status" value="1"/>
</dbReference>
<evidence type="ECO:0000256" key="1">
    <source>
        <dbReference type="ARBA" id="ARBA00022553"/>
    </source>
</evidence>
<dbReference type="Gene3D" id="3.40.50.2300">
    <property type="match status" value="1"/>
</dbReference>
<organism evidence="4 5">
    <name type="scientific">Nostoc commune NIES-4072</name>
    <dbReference type="NCBI Taxonomy" id="2005467"/>
    <lineage>
        <taxon>Bacteria</taxon>
        <taxon>Bacillati</taxon>
        <taxon>Cyanobacteriota</taxon>
        <taxon>Cyanophyceae</taxon>
        <taxon>Nostocales</taxon>
        <taxon>Nostocaceae</taxon>
        <taxon>Nostoc</taxon>
    </lineage>
</organism>
<evidence type="ECO:0000313" key="5">
    <source>
        <dbReference type="Proteomes" id="UP000245124"/>
    </source>
</evidence>
<comment type="caution">
    <text evidence="4">The sequence shown here is derived from an EMBL/GenBank/DDBJ whole genome shotgun (WGS) entry which is preliminary data.</text>
</comment>
<reference evidence="4 5" key="1">
    <citation type="submission" date="2017-06" db="EMBL/GenBank/DDBJ databases">
        <title>Genome sequencing of cyanobaciteial culture collection at National Institute for Environmental Studies (NIES).</title>
        <authorList>
            <person name="Hirose Y."/>
            <person name="Shimura Y."/>
            <person name="Fujisawa T."/>
            <person name="Nakamura Y."/>
            <person name="Kawachi M."/>
        </authorList>
    </citation>
    <scope>NUCLEOTIDE SEQUENCE [LARGE SCALE GENOMIC DNA]</scope>
    <source>
        <strain evidence="4 5">NIES-4072</strain>
    </source>
</reference>
<dbReference type="InterPro" id="IPR001789">
    <property type="entry name" value="Sig_transdc_resp-reg_receiver"/>
</dbReference>
<evidence type="ECO:0000259" key="3">
    <source>
        <dbReference type="PROSITE" id="PS50110"/>
    </source>
</evidence>
<dbReference type="Pfam" id="PF00072">
    <property type="entry name" value="Response_reg"/>
    <property type="match status" value="1"/>
</dbReference>
<feature type="modified residue" description="4-aspartylphosphate" evidence="2">
    <location>
        <position position="71"/>
    </location>
</feature>
<dbReference type="PROSITE" id="PS50110">
    <property type="entry name" value="RESPONSE_REGULATORY"/>
    <property type="match status" value="1"/>
</dbReference>
<name>A0A2R5FDS3_NOSCO</name>
<dbReference type="AlphaFoldDB" id="A0A2R5FDS3"/>
<evidence type="ECO:0000313" key="4">
    <source>
        <dbReference type="EMBL" id="GBG16490.1"/>
    </source>
</evidence>
<evidence type="ECO:0000256" key="2">
    <source>
        <dbReference type="PROSITE-ProRule" id="PRU00169"/>
    </source>
</evidence>
<keyword evidence="1 2" id="KW-0597">Phosphoprotein</keyword>
<feature type="domain" description="Response regulatory" evidence="3">
    <location>
        <begin position="22"/>
        <end position="140"/>
    </location>
</feature>
<accession>A0A2R5FDS3</accession>
<dbReference type="PANTHER" id="PTHR44591">
    <property type="entry name" value="STRESS RESPONSE REGULATOR PROTEIN 1"/>
    <property type="match status" value="1"/>
</dbReference>
<protein>
    <submittedName>
        <fullName evidence="4">Response regulator receiver protein</fullName>
    </submittedName>
</protein>
<dbReference type="Proteomes" id="UP000245124">
    <property type="component" value="Unassembled WGS sequence"/>
</dbReference>
<dbReference type="EMBL" id="BDUD01000001">
    <property type="protein sequence ID" value="GBG16490.1"/>
    <property type="molecule type" value="Genomic_DNA"/>
</dbReference>